<sequence length="97" mass="10939">MLVAAKDIEEVNKLKILLDTEFDMNDLGAARKILCMEINQDRKHDSDYVADLDARRSLTGYVFTIGNSVVSWKATLLPSCFMTTEAEYMALTEATKE</sequence>
<proteinExistence type="predicted"/>
<dbReference type="AlphaFoldDB" id="A0A699TVN3"/>
<protein>
    <submittedName>
        <fullName evidence="1">Retrovirus-related Pol polyprotein from transposon TNT 1-94</fullName>
    </submittedName>
</protein>
<feature type="non-terminal residue" evidence="1">
    <location>
        <position position="97"/>
    </location>
</feature>
<dbReference type="CDD" id="cd09272">
    <property type="entry name" value="RNase_HI_RT_Ty1"/>
    <property type="match status" value="1"/>
</dbReference>
<gene>
    <name evidence="1" type="ORF">Tci_886116</name>
</gene>
<evidence type="ECO:0000313" key="1">
    <source>
        <dbReference type="EMBL" id="GFD14147.1"/>
    </source>
</evidence>
<organism evidence="1">
    <name type="scientific">Tanacetum cinerariifolium</name>
    <name type="common">Dalmatian daisy</name>
    <name type="synonym">Chrysanthemum cinerariifolium</name>
    <dbReference type="NCBI Taxonomy" id="118510"/>
    <lineage>
        <taxon>Eukaryota</taxon>
        <taxon>Viridiplantae</taxon>
        <taxon>Streptophyta</taxon>
        <taxon>Embryophyta</taxon>
        <taxon>Tracheophyta</taxon>
        <taxon>Spermatophyta</taxon>
        <taxon>Magnoliopsida</taxon>
        <taxon>eudicotyledons</taxon>
        <taxon>Gunneridae</taxon>
        <taxon>Pentapetalae</taxon>
        <taxon>asterids</taxon>
        <taxon>campanulids</taxon>
        <taxon>Asterales</taxon>
        <taxon>Asteraceae</taxon>
        <taxon>Asteroideae</taxon>
        <taxon>Anthemideae</taxon>
        <taxon>Anthemidinae</taxon>
        <taxon>Tanacetum</taxon>
    </lineage>
</organism>
<comment type="caution">
    <text evidence="1">The sequence shown here is derived from an EMBL/GenBank/DDBJ whole genome shotgun (WGS) entry which is preliminary data.</text>
</comment>
<name>A0A699TVN3_TANCI</name>
<accession>A0A699TVN3</accession>
<dbReference type="EMBL" id="BKCJ011277499">
    <property type="protein sequence ID" value="GFD14147.1"/>
    <property type="molecule type" value="Genomic_DNA"/>
</dbReference>
<reference evidence="1" key="1">
    <citation type="journal article" date="2019" name="Sci. Rep.">
        <title>Draft genome of Tanacetum cinerariifolium, the natural source of mosquito coil.</title>
        <authorList>
            <person name="Yamashiro T."/>
            <person name="Shiraishi A."/>
            <person name="Satake H."/>
            <person name="Nakayama K."/>
        </authorList>
    </citation>
    <scope>NUCLEOTIDE SEQUENCE</scope>
</reference>